<dbReference type="Proteomes" id="UP001224661">
    <property type="component" value="Unassembled WGS sequence"/>
</dbReference>
<proteinExistence type="predicted"/>
<comment type="caution">
    <text evidence="2">The sequence shown here is derived from an EMBL/GenBank/DDBJ whole genome shotgun (WGS) entry which is preliminary data.</text>
</comment>
<evidence type="ECO:0000313" key="2">
    <source>
        <dbReference type="EMBL" id="MDI3390664.1"/>
    </source>
</evidence>
<feature type="region of interest" description="Disordered" evidence="1">
    <location>
        <begin position="1"/>
        <end position="23"/>
    </location>
</feature>
<organism evidence="2 3">
    <name type="scientific">Streptomyces solicavernae</name>
    <dbReference type="NCBI Taxonomy" id="3043614"/>
    <lineage>
        <taxon>Bacteria</taxon>
        <taxon>Bacillati</taxon>
        <taxon>Actinomycetota</taxon>
        <taxon>Actinomycetes</taxon>
        <taxon>Kitasatosporales</taxon>
        <taxon>Streptomycetaceae</taxon>
        <taxon>Streptomyces</taxon>
    </lineage>
</organism>
<dbReference type="PANTHER" id="PTHR42999">
    <property type="entry name" value="ANTIBIOTIC RESISTANCE PROTEIN MCBG"/>
    <property type="match status" value="1"/>
</dbReference>
<dbReference type="PANTHER" id="PTHR42999:SF1">
    <property type="entry name" value="PENTAPEPTIDE REPEAT-CONTAINING PROTEIN"/>
    <property type="match status" value="1"/>
</dbReference>
<sequence>MRKVMRQGGAIKRPTAPRLPTHFEPAEMPRDFLADDAIIKRVEFGRTSFAGAHAEAFEAEGCRFEGVRFTGAELVRSQVSDSVLETCDFAEMRAHDVSLVRCIVSNSRLTGAVWKAATFRDVRFEGGKADHALFRESKFYSVVFEDVPMGGVDFQRSEMHNVRFVNCDLTGAQFSHLVPGSVRFENCTLLDVGGTASLKGVRVQGPGTVELALSLAREAGIVFE</sequence>
<dbReference type="Pfam" id="PF00805">
    <property type="entry name" value="Pentapeptide"/>
    <property type="match status" value="1"/>
</dbReference>
<dbReference type="RefSeq" id="WP_282517150.1">
    <property type="nucleotide sequence ID" value="NZ_JASCIR010000060.1"/>
</dbReference>
<protein>
    <submittedName>
        <fullName evidence="2">Pentapeptide repeat-containing protein</fullName>
    </submittedName>
</protein>
<dbReference type="Gene3D" id="2.160.20.80">
    <property type="entry name" value="E3 ubiquitin-protein ligase SopA"/>
    <property type="match status" value="1"/>
</dbReference>
<accession>A0ABT6S1V9</accession>
<dbReference type="SUPFAM" id="SSF141571">
    <property type="entry name" value="Pentapeptide repeat-like"/>
    <property type="match status" value="1"/>
</dbReference>
<dbReference type="InterPro" id="IPR052949">
    <property type="entry name" value="PA_immunity-related"/>
</dbReference>
<reference evidence="2 3" key="1">
    <citation type="submission" date="2023-05" db="EMBL/GenBank/DDBJ databases">
        <title>Draft genome sequence of Streptomyces sp. B-S-A8 isolated from a cave soil in Thailand.</title>
        <authorList>
            <person name="Chamroensaksri N."/>
            <person name="Muangham S."/>
        </authorList>
    </citation>
    <scope>NUCLEOTIDE SEQUENCE [LARGE SCALE GENOMIC DNA]</scope>
    <source>
        <strain evidence="2 3">B-S-A8</strain>
    </source>
</reference>
<dbReference type="EMBL" id="JASCIR010000060">
    <property type="protein sequence ID" value="MDI3390664.1"/>
    <property type="molecule type" value="Genomic_DNA"/>
</dbReference>
<evidence type="ECO:0000256" key="1">
    <source>
        <dbReference type="SAM" id="MobiDB-lite"/>
    </source>
</evidence>
<keyword evidence="3" id="KW-1185">Reference proteome</keyword>
<evidence type="ECO:0000313" key="3">
    <source>
        <dbReference type="Proteomes" id="UP001224661"/>
    </source>
</evidence>
<name>A0ABT6S1V9_9ACTN</name>
<dbReference type="InterPro" id="IPR001646">
    <property type="entry name" value="5peptide_repeat"/>
</dbReference>
<dbReference type="Pfam" id="PF13599">
    <property type="entry name" value="Pentapeptide_4"/>
    <property type="match status" value="1"/>
</dbReference>
<gene>
    <name evidence="2" type="ORF">QIS99_31385</name>
</gene>